<proteinExistence type="predicted"/>
<reference evidence="2 3" key="2">
    <citation type="submission" date="2009-11" db="EMBL/GenBank/DDBJ databases">
        <title>The Genome Sequence of Allomyces macrogynus strain ATCC 38327.</title>
        <authorList>
            <consortium name="The Broad Institute Genome Sequencing Platform"/>
            <person name="Russ C."/>
            <person name="Cuomo C."/>
            <person name="Shea T."/>
            <person name="Young S.K."/>
            <person name="Zeng Q."/>
            <person name="Koehrsen M."/>
            <person name="Haas B."/>
            <person name="Borodovsky M."/>
            <person name="Guigo R."/>
            <person name="Alvarado L."/>
            <person name="Berlin A."/>
            <person name="Borenstein D."/>
            <person name="Chen Z."/>
            <person name="Engels R."/>
            <person name="Freedman E."/>
            <person name="Gellesch M."/>
            <person name="Goldberg J."/>
            <person name="Griggs A."/>
            <person name="Gujja S."/>
            <person name="Heiman D."/>
            <person name="Hepburn T."/>
            <person name="Howarth C."/>
            <person name="Jen D."/>
            <person name="Larson L."/>
            <person name="Lewis B."/>
            <person name="Mehta T."/>
            <person name="Park D."/>
            <person name="Pearson M."/>
            <person name="Roberts A."/>
            <person name="Saif S."/>
            <person name="Shenoy N."/>
            <person name="Sisk P."/>
            <person name="Stolte C."/>
            <person name="Sykes S."/>
            <person name="Walk T."/>
            <person name="White J."/>
            <person name="Yandava C."/>
            <person name="Burger G."/>
            <person name="Gray M.W."/>
            <person name="Holland P.W.H."/>
            <person name="King N."/>
            <person name="Lang F.B.F."/>
            <person name="Roger A.J."/>
            <person name="Ruiz-Trillo I."/>
            <person name="Lander E."/>
            <person name="Nusbaum C."/>
        </authorList>
    </citation>
    <scope>NUCLEOTIDE SEQUENCE [LARGE SCALE GENOMIC DNA]</scope>
    <source>
        <strain evidence="2 3">ATCC 38327</strain>
    </source>
</reference>
<feature type="region of interest" description="Disordered" evidence="1">
    <location>
        <begin position="1"/>
        <end position="41"/>
    </location>
</feature>
<dbReference type="VEuPathDB" id="FungiDB:AMAG_06408"/>
<evidence type="ECO:0000313" key="2">
    <source>
        <dbReference type="EMBL" id="KNE61595.1"/>
    </source>
</evidence>
<dbReference type="Pfam" id="PF05212">
    <property type="entry name" value="DUF707"/>
    <property type="match status" value="1"/>
</dbReference>
<name>A0A0L0SGV7_ALLM3</name>
<evidence type="ECO:0000313" key="3">
    <source>
        <dbReference type="Proteomes" id="UP000054350"/>
    </source>
</evidence>
<protein>
    <submittedName>
        <fullName evidence="2">Uncharacterized protein</fullName>
    </submittedName>
</protein>
<dbReference type="EMBL" id="GG745338">
    <property type="protein sequence ID" value="KNE61595.1"/>
    <property type="molecule type" value="Genomic_DNA"/>
</dbReference>
<reference evidence="2 3" key="1">
    <citation type="submission" date="2009-11" db="EMBL/GenBank/DDBJ databases">
        <title>Annotation of Allomyces macrogynus ATCC 38327.</title>
        <authorList>
            <consortium name="The Broad Institute Genome Sequencing Platform"/>
            <person name="Russ C."/>
            <person name="Cuomo C."/>
            <person name="Burger G."/>
            <person name="Gray M.W."/>
            <person name="Holland P.W.H."/>
            <person name="King N."/>
            <person name="Lang F.B.F."/>
            <person name="Roger A.J."/>
            <person name="Ruiz-Trillo I."/>
            <person name="Young S.K."/>
            <person name="Zeng Q."/>
            <person name="Gargeya S."/>
            <person name="Fitzgerald M."/>
            <person name="Haas B."/>
            <person name="Abouelleil A."/>
            <person name="Alvarado L."/>
            <person name="Arachchi H.M."/>
            <person name="Berlin A."/>
            <person name="Chapman S.B."/>
            <person name="Gearin G."/>
            <person name="Goldberg J."/>
            <person name="Griggs A."/>
            <person name="Gujja S."/>
            <person name="Hansen M."/>
            <person name="Heiman D."/>
            <person name="Howarth C."/>
            <person name="Larimer J."/>
            <person name="Lui A."/>
            <person name="MacDonald P.J.P."/>
            <person name="McCowen C."/>
            <person name="Montmayeur A."/>
            <person name="Murphy C."/>
            <person name="Neiman D."/>
            <person name="Pearson M."/>
            <person name="Priest M."/>
            <person name="Roberts A."/>
            <person name="Saif S."/>
            <person name="Shea T."/>
            <person name="Sisk P."/>
            <person name="Stolte C."/>
            <person name="Sykes S."/>
            <person name="Wortman J."/>
            <person name="Nusbaum C."/>
            <person name="Birren B."/>
        </authorList>
    </citation>
    <scope>NUCLEOTIDE SEQUENCE [LARGE SCALE GENOMIC DNA]</scope>
    <source>
        <strain evidence="2 3">ATCC 38327</strain>
    </source>
</reference>
<gene>
    <name evidence="2" type="ORF">AMAG_06408</name>
</gene>
<keyword evidence="3" id="KW-1185">Reference proteome</keyword>
<feature type="compositionally biased region" description="Basic and acidic residues" evidence="1">
    <location>
        <begin position="12"/>
        <end position="24"/>
    </location>
</feature>
<feature type="region of interest" description="Disordered" evidence="1">
    <location>
        <begin position="277"/>
        <end position="327"/>
    </location>
</feature>
<dbReference type="PANTHER" id="PTHR31210">
    <property type="entry name" value="OS06G0731900 PROTEIN"/>
    <property type="match status" value="1"/>
</dbReference>
<evidence type="ECO:0000256" key="1">
    <source>
        <dbReference type="SAM" id="MobiDB-lite"/>
    </source>
</evidence>
<accession>A0A0L0SGV7</accession>
<sequence length="613" mass="66792">MSTGLLSPAAGPDREPASDPDVARDPILPSPHRKDPAAMNPPHHCFVRLARRRWPALLLGLALLAAAAWTLRSNSASPGASFADRVATSVAESQEPSGGIPAAPADAHGMTVEVATQRLLMHPPPASSAFRFFEREPGNYGRIIHGSAPRDPPLDRKMGLLAMTVGANTPTKTVRRVLNAFDSAAFDIMLFHTDDNYANVWSKVPGYEQWSAVHATGQSKWWFAKRFLTPMVVENYDFVLVWDDDAVLKGDWVPDHFVALLKSLDVHFAHPDIVAQSEDPQATSDDDDAQTTSIIGPSSTRASEPAGPTHSANVTAANSTESAPSPGMYTSRIGTAFPVFSRAAWPCAWRLLSYSGASNVASWYPTCAAHGLCRFAAISSFPVTRHSEPDQSQDESGDAHMQMLCGALQASTTAGADTAAVPFYHVADTIDVPRLPSPSLARAAREAKREREKKLEELARKMHITVPELLDELDETSNGTAEARPDAASVTAPLDIAPWRANARVRAMCAAWTNPSRTSLRAIPHNETENAKHKCPDRKWRKVRNLPWWADQVQSPADARAVGAPPARMGFVMAREREMARMRALKGLIDEERRRVKEMGGMAAWYGAPYGTR</sequence>
<feature type="compositionally biased region" description="Polar residues" evidence="1">
    <location>
        <begin position="310"/>
        <end position="323"/>
    </location>
</feature>
<dbReference type="InterPro" id="IPR007877">
    <property type="entry name" value="DUF707"/>
</dbReference>
<dbReference type="Proteomes" id="UP000054350">
    <property type="component" value="Unassembled WGS sequence"/>
</dbReference>
<organism evidence="2 3">
    <name type="scientific">Allomyces macrogynus (strain ATCC 38327)</name>
    <name type="common">Allomyces javanicus var. macrogynus</name>
    <dbReference type="NCBI Taxonomy" id="578462"/>
    <lineage>
        <taxon>Eukaryota</taxon>
        <taxon>Fungi</taxon>
        <taxon>Fungi incertae sedis</taxon>
        <taxon>Blastocladiomycota</taxon>
        <taxon>Blastocladiomycetes</taxon>
        <taxon>Blastocladiales</taxon>
        <taxon>Blastocladiaceae</taxon>
        <taxon>Allomyces</taxon>
    </lineage>
</organism>
<dbReference type="AlphaFoldDB" id="A0A0L0SGV7"/>
<dbReference type="PANTHER" id="PTHR31210:SF43">
    <property type="entry name" value="STORAGE PROTEIN-RELATED"/>
    <property type="match status" value="1"/>
</dbReference>
<dbReference type="OrthoDB" id="5559856at2759"/>